<dbReference type="GO" id="GO:0008081">
    <property type="term" value="F:phosphoric diester hydrolase activity"/>
    <property type="evidence" value="ECO:0007669"/>
    <property type="project" value="UniProtKB-UniRule"/>
</dbReference>
<dbReference type="InterPro" id="IPR010043">
    <property type="entry name" value="UTase/UR"/>
</dbReference>
<comment type="caution">
    <text evidence="11">The sequence shown here is derived from an EMBL/GenBank/DDBJ whole genome shotgun (WGS) entry which is preliminary data.</text>
</comment>
<dbReference type="OrthoDB" id="9758038at2"/>
<dbReference type="SMART" id="SM00471">
    <property type="entry name" value="HDc"/>
    <property type="match status" value="1"/>
</dbReference>
<dbReference type="NCBIfam" id="NF001366">
    <property type="entry name" value="PRK00275.1"/>
    <property type="match status" value="1"/>
</dbReference>
<evidence type="ECO:0000256" key="3">
    <source>
        <dbReference type="ARBA" id="ARBA00022737"/>
    </source>
</evidence>
<feature type="region of interest" description="Uridylyltransferase" evidence="8">
    <location>
        <begin position="1"/>
        <end position="338"/>
    </location>
</feature>
<dbReference type="InterPro" id="IPR002912">
    <property type="entry name" value="ACT_dom"/>
</dbReference>
<dbReference type="EC" id="3.1.4.-" evidence="8"/>
<dbReference type="SUPFAM" id="SSF109604">
    <property type="entry name" value="HD-domain/PDEase-like"/>
    <property type="match status" value="1"/>
</dbReference>
<comment type="catalytic activity">
    <reaction evidence="8">
        <text>[protein-PII]-uridylyl-L-tyrosine + H2O = [protein-PII]-L-tyrosine + UMP + H(+)</text>
        <dbReference type="Rhea" id="RHEA:48600"/>
        <dbReference type="Rhea" id="RHEA-COMP:12147"/>
        <dbReference type="Rhea" id="RHEA-COMP:12148"/>
        <dbReference type="ChEBI" id="CHEBI:15377"/>
        <dbReference type="ChEBI" id="CHEBI:15378"/>
        <dbReference type="ChEBI" id="CHEBI:46858"/>
        <dbReference type="ChEBI" id="CHEBI:57865"/>
        <dbReference type="ChEBI" id="CHEBI:90602"/>
    </reaction>
</comment>
<evidence type="ECO:0000256" key="5">
    <source>
        <dbReference type="ARBA" id="ARBA00022842"/>
    </source>
</evidence>
<dbReference type="CDD" id="cd00077">
    <property type="entry name" value="HDc"/>
    <property type="match status" value="1"/>
</dbReference>
<feature type="domain" description="HD" evidence="10">
    <location>
        <begin position="457"/>
        <end position="579"/>
    </location>
</feature>
<dbReference type="PANTHER" id="PTHR47320">
    <property type="entry name" value="BIFUNCTIONAL URIDYLYLTRANSFERASE/URIDYLYL-REMOVING ENZYME"/>
    <property type="match status" value="1"/>
</dbReference>
<keyword evidence="12" id="KW-1185">Reference proteome</keyword>
<feature type="domain" description="ACT" evidence="9">
    <location>
        <begin position="702"/>
        <end position="783"/>
    </location>
</feature>
<dbReference type="FunFam" id="1.10.3090.10:FF:000005">
    <property type="entry name" value="Bifunctional uridylyltransferase/uridylyl-removing enzyme"/>
    <property type="match status" value="1"/>
</dbReference>
<dbReference type="Pfam" id="PF01909">
    <property type="entry name" value="NTP_transf_2"/>
    <property type="match status" value="1"/>
</dbReference>
<dbReference type="SUPFAM" id="SSF81593">
    <property type="entry name" value="Nucleotidyltransferase substrate binding subunit/domain"/>
    <property type="match status" value="1"/>
</dbReference>
<sequence>MTSTLIDIPALSSQLQQQSYAAPLLKDAIATGSETLHQRFMQGEDITELVHARADMIDQVLGLAWRQHGLSETTMTLVAVGGYGRGELHPQSDVDLLILLTSEPEGTAKQSLEEFVTLLWDLGLDIGHSVRTIEECVKQAEQDITIVTALMESRTICGNNELHQQMLNATAPSEIWSSRDFFQAKHREQEERHNKFANTEYNLEPNVKSSPGGLRDIQVIDWVTKRHFHTNDRAQLVANNFLTAEEFQILKNGRNFMWQVRWALHLTANRPEDRLLFEHQNRLTEIFGFTEGNERQNIEQFMQRYYRWAIALSELNDLIIQHFDEAIIQACGPDEIMEINTRFRVRNNFIEAANDTVFQKNPSALLEVFVLLANNPHISGVRATTIKLIRDGRHLVDDEFRANPRNRQLFAELLQGKHLLATALHRMKRYGILGKYLPEFGQIIGQMQHDLFHIYTVDAHTIQVVRNMRHFGYPEYQDKFPLASSIHKRIEKVELLYTAGLYHDIAKGRGGNHSELGQEDARRFCLNHYYNRSDTNLVVWLVKHHLTMSSVAQRKDISDPEVIADFAQLVGDQRHLDFLYALTVADINATNPSLWTSWRAALMRQLYLETKRALRRGLENPIDKEDMVEDIKERAIRLLEDRGFDSDEVIELWDQPGDDYFLRHSPREIAWHSEAIAAHTNDDQPLVIIADTLDKLYEGATQVFIRTRDHKQLFVNAACCFEQLNLSIQDARIIMTASGFCMNTFIILENNNEPIGDNQKRLEQIKRAMRKALHNDDSQIDNQNRYIPRQLKHFNYPSHVTITTDTLKEQTVIEVMTPDRPGVLAHIGMIFAEFDMTLQNAKISTLGERIEDVFFITDSRQKPIEDAEISRQICERLRQELDQYIND</sequence>
<comment type="cofactor">
    <cofactor evidence="8">
        <name>Mg(2+)</name>
        <dbReference type="ChEBI" id="CHEBI:18420"/>
    </cofactor>
</comment>
<keyword evidence="5 8" id="KW-0460">Magnesium</keyword>
<name>A0A3N2DN22_9GAMM</name>
<dbReference type="AlphaFoldDB" id="A0A3N2DN22"/>
<evidence type="ECO:0000256" key="2">
    <source>
        <dbReference type="ARBA" id="ARBA00022695"/>
    </source>
</evidence>
<dbReference type="PIRSF" id="PIRSF006288">
    <property type="entry name" value="PII_uridyltransf"/>
    <property type="match status" value="1"/>
</dbReference>
<dbReference type="EC" id="2.7.7.59" evidence="8"/>
<dbReference type="InterPro" id="IPR045865">
    <property type="entry name" value="ACT-like_dom_sf"/>
</dbReference>
<accession>A0A3N2DN22</accession>
<keyword evidence="3" id="KW-0677">Repeat</keyword>
<dbReference type="NCBIfam" id="TIGR01693">
    <property type="entry name" value="UTase_glnD"/>
    <property type="match status" value="1"/>
</dbReference>
<dbReference type="EMBL" id="RKHR01000004">
    <property type="protein sequence ID" value="ROS01049.1"/>
    <property type="molecule type" value="Genomic_DNA"/>
</dbReference>
<evidence type="ECO:0000259" key="9">
    <source>
        <dbReference type="PROSITE" id="PS51671"/>
    </source>
</evidence>
<dbReference type="Proteomes" id="UP000275394">
    <property type="component" value="Unassembled WGS sequence"/>
</dbReference>
<organism evidence="11 12">
    <name type="scientific">Sinobacterium caligoides</name>
    <dbReference type="NCBI Taxonomy" id="933926"/>
    <lineage>
        <taxon>Bacteria</taxon>
        <taxon>Pseudomonadati</taxon>
        <taxon>Pseudomonadota</taxon>
        <taxon>Gammaproteobacteria</taxon>
        <taxon>Cellvibrionales</taxon>
        <taxon>Spongiibacteraceae</taxon>
        <taxon>Sinobacterium</taxon>
    </lineage>
</organism>
<keyword evidence="6 8" id="KW-0511">Multifunctional enzyme</keyword>
<comment type="domain">
    <text evidence="8">Has four distinct domains: an N-terminal nucleotidyltransferase (NT) domain responsible for UTase activity, a central HD domain that encodes UR activity, and two C-terminal ACT domains that seem to have a role in glutamine sensing.</text>
</comment>
<evidence type="ECO:0000313" key="11">
    <source>
        <dbReference type="EMBL" id="ROS01049.1"/>
    </source>
</evidence>
<dbReference type="InterPro" id="IPR002934">
    <property type="entry name" value="Polymerase_NTP_transf_dom"/>
</dbReference>
<dbReference type="Gene3D" id="1.10.3090.10">
    <property type="entry name" value="cca-adding enzyme, domain 2"/>
    <property type="match status" value="1"/>
</dbReference>
<dbReference type="GO" id="GO:0006808">
    <property type="term" value="P:regulation of nitrogen utilization"/>
    <property type="evidence" value="ECO:0007669"/>
    <property type="project" value="UniProtKB-UniRule"/>
</dbReference>
<evidence type="ECO:0000313" key="12">
    <source>
        <dbReference type="Proteomes" id="UP000275394"/>
    </source>
</evidence>
<dbReference type="CDD" id="cd05401">
    <property type="entry name" value="NT_GlnE_GlnD_like"/>
    <property type="match status" value="1"/>
</dbReference>
<dbReference type="HAMAP" id="MF_00277">
    <property type="entry name" value="PII_uridylyl_transf"/>
    <property type="match status" value="1"/>
</dbReference>
<evidence type="ECO:0000256" key="7">
    <source>
        <dbReference type="ARBA" id="ARBA00047968"/>
    </source>
</evidence>
<dbReference type="SUPFAM" id="SSF55021">
    <property type="entry name" value="ACT-like"/>
    <property type="match status" value="1"/>
</dbReference>
<dbReference type="Pfam" id="PF01966">
    <property type="entry name" value="HD"/>
    <property type="match status" value="1"/>
</dbReference>
<dbReference type="RefSeq" id="WP_123711887.1">
    <property type="nucleotide sequence ID" value="NZ_RKHR01000004.1"/>
</dbReference>
<dbReference type="InterPro" id="IPR043519">
    <property type="entry name" value="NT_sf"/>
</dbReference>
<dbReference type="GO" id="GO:0008893">
    <property type="term" value="F:guanosine-3',5'-bis(diphosphate) 3'-diphosphatase activity"/>
    <property type="evidence" value="ECO:0007669"/>
    <property type="project" value="UniProtKB-EC"/>
</dbReference>
<reference evidence="11 12" key="1">
    <citation type="submission" date="2018-11" db="EMBL/GenBank/DDBJ databases">
        <title>Genomic Encyclopedia of Type Strains, Phase IV (KMG-IV): sequencing the most valuable type-strain genomes for metagenomic binning, comparative biology and taxonomic classification.</title>
        <authorList>
            <person name="Goeker M."/>
        </authorList>
    </citation>
    <scope>NUCLEOTIDE SEQUENCE [LARGE SCALE GENOMIC DNA]</scope>
    <source>
        <strain evidence="11 12">DSM 100316</strain>
    </source>
</reference>
<keyword evidence="4 8" id="KW-0378">Hydrolase</keyword>
<comment type="caution">
    <text evidence="8">Lacks conserved residue(s) required for the propagation of feature annotation.</text>
</comment>
<dbReference type="PROSITE" id="PS51831">
    <property type="entry name" value="HD"/>
    <property type="match status" value="1"/>
</dbReference>
<evidence type="ECO:0000256" key="4">
    <source>
        <dbReference type="ARBA" id="ARBA00022801"/>
    </source>
</evidence>
<dbReference type="CDD" id="cd04900">
    <property type="entry name" value="ACT_UUR-like_1"/>
    <property type="match status" value="1"/>
</dbReference>
<comment type="catalytic activity">
    <reaction evidence="7">
        <text>guanosine 3',5'-bis(diphosphate) + H2O = GDP + diphosphate + H(+)</text>
        <dbReference type="Rhea" id="RHEA:14253"/>
        <dbReference type="ChEBI" id="CHEBI:15377"/>
        <dbReference type="ChEBI" id="CHEBI:15378"/>
        <dbReference type="ChEBI" id="CHEBI:33019"/>
        <dbReference type="ChEBI" id="CHEBI:58189"/>
        <dbReference type="ChEBI" id="CHEBI:77828"/>
        <dbReference type="EC" id="3.1.7.2"/>
    </reaction>
</comment>
<dbReference type="SUPFAM" id="SSF81301">
    <property type="entry name" value="Nucleotidyltransferase"/>
    <property type="match status" value="1"/>
</dbReference>
<dbReference type="CDD" id="cd04899">
    <property type="entry name" value="ACT_ACR-UUR-like_2"/>
    <property type="match status" value="1"/>
</dbReference>
<proteinExistence type="inferred from homology"/>
<comment type="catalytic activity">
    <reaction evidence="8">
        <text>[protein-PII]-L-tyrosine + UTP = [protein-PII]-uridylyl-L-tyrosine + diphosphate</text>
        <dbReference type="Rhea" id="RHEA:13673"/>
        <dbReference type="Rhea" id="RHEA-COMP:12147"/>
        <dbReference type="Rhea" id="RHEA-COMP:12148"/>
        <dbReference type="ChEBI" id="CHEBI:33019"/>
        <dbReference type="ChEBI" id="CHEBI:46398"/>
        <dbReference type="ChEBI" id="CHEBI:46858"/>
        <dbReference type="ChEBI" id="CHEBI:90602"/>
        <dbReference type="EC" id="2.7.7.59"/>
    </reaction>
</comment>
<gene>
    <name evidence="8" type="primary">glnD</name>
    <name evidence="11" type="ORF">EDC56_1473</name>
</gene>
<comment type="activity regulation">
    <text evidence="8">Uridylyltransferase (UTase) activity is inhibited by glutamine, while glutamine activates uridylyl-removing (UR) activity.</text>
</comment>
<keyword evidence="1 8" id="KW-0808">Transferase</keyword>
<evidence type="ECO:0000256" key="6">
    <source>
        <dbReference type="ARBA" id="ARBA00023268"/>
    </source>
</evidence>
<dbReference type="InterPro" id="IPR013546">
    <property type="entry name" value="PII_UdlTrfase/GS_AdlTrfase"/>
</dbReference>
<dbReference type="PANTHER" id="PTHR47320:SF1">
    <property type="entry name" value="BIFUNCTIONAL URIDYLYLTRANSFERASE_URIDYLYL-REMOVING ENZYME"/>
    <property type="match status" value="1"/>
</dbReference>
<dbReference type="InterPro" id="IPR003607">
    <property type="entry name" value="HD/PDEase_dom"/>
</dbReference>
<comment type="similarity">
    <text evidence="8">Belongs to the GlnD family.</text>
</comment>
<evidence type="ECO:0000256" key="1">
    <source>
        <dbReference type="ARBA" id="ARBA00022679"/>
    </source>
</evidence>
<dbReference type="PROSITE" id="PS51671">
    <property type="entry name" value="ACT"/>
    <property type="match status" value="2"/>
</dbReference>
<evidence type="ECO:0000256" key="8">
    <source>
        <dbReference type="HAMAP-Rule" id="MF_00277"/>
    </source>
</evidence>
<feature type="domain" description="ACT" evidence="9">
    <location>
        <begin position="812"/>
        <end position="887"/>
    </location>
</feature>
<evidence type="ECO:0000259" key="10">
    <source>
        <dbReference type="PROSITE" id="PS51831"/>
    </source>
</evidence>
<dbReference type="Pfam" id="PF01842">
    <property type="entry name" value="ACT"/>
    <property type="match status" value="1"/>
</dbReference>
<comment type="function">
    <text evidence="8">Modifies, by uridylylation and deuridylylation, the PII regulatory proteins (GlnB and homologs), in response to the nitrogen status of the cell that GlnD senses through the glutamine level. Under low glutamine levels, catalyzes the conversion of the PII proteins and UTP to PII-UMP and PPi, while under higher glutamine levels, GlnD hydrolyzes PII-UMP to PII and UMP (deuridylylation). Thus, controls uridylylation state and activity of the PII proteins, and plays an important role in the regulation of nitrogen metabolism.</text>
</comment>
<dbReference type="GO" id="GO:0008773">
    <property type="term" value="F:[protein-PII] uridylyltransferase activity"/>
    <property type="evidence" value="ECO:0007669"/>
    <property type="project" value="UniProtKB-UniRule"/>
</dbReference>
<dbReference type="InterPro" id="IPR006674">
    <property type="entry name" value="HD_domain"/>
</dbReference>
<keyword evidence="2 8" id="KW-0548">Nucleotidyltransferase</keyword>
<dbReference type="Pfam" id="PF08335">
    <property type="entry name" value="GlnD_UR_UTase"/>
    <property type="match status" value="1"/>
</dbReference>
<protein>
    <recommendedName>
        <fullName evidence="8">Bifunctional uridylyltransferase/uridylyl-removing enzyme</fullName>
        <shortName evidence="8">UTase/UR</shortName>
    </recommendedName>
    <alternativeName>
        <fullName evidence="8">Bifunctional [protein-PII] modification enzyme</fullName>
    </alternativeName>
    <alternativeName>
        <fullName evidence="8">Bifunctional nitrogen sensor protein</fullName>
    </alternativeName>
    <domain>
        <recommendedName>
            <fullName evidence="8">[Protein-PII] uridylyltransferase</fullName>
            <shortName evidence="8">PII uridylyltransferase</shortName>
            <shortName evidence="8">UTase</shortName>
            <ecNumber evidence="8">2.7.7.59</ecNumber>
        </recommendedName>
    </domain>
    <domain>
        <recommendedName>
            <fullName evidence="8">[Protein-PII]-UMP uridylyl-removing enzyme</fullName>
            <shortName evidence="8">UR</shortName>
            <ecNumber evidence="8">3.1.4.-</ecNumber>
        </recommendedName>
    </domain>
</protein>